<dbReference type="OrthoDB" id="6228726at2759"/>
<protein>
    <submittedName>
        <fullName evidence="2">Uncharacterized protein</fullName>
    </submittedName>
</protein>
<dbReference type="Proteomes" id="UP000699462">
    <property type="component" value="Unassembled WGS sequence"/>
</dbReference>
<comment type="caution">
    <text evidence="2">The sequence shown here is derived from an EMBL/GenBank/DDBJ whole genome shotgun (WGS) entry which is preliminary data.</text>
</comment>
<evidence type="ECO:0000313" key="3">
    <source>
        <dbReference type="Proteomes" id="UP000699462"/>
    </source>
</evidence>
<feature type="chain" id="PRO_5035832865" evidence="1">
    <location>
        <begin position="24"/>
        <end position="78"/>
    </location>
</feature>
<organism evidence="2 3">
    <name type="scientific">Paragonimus westermani</name>
    <dbReference type="NCBI Taxonomy" id="34504"/>
    <lineage>
        <taxon>Eukaryota</taxon>
        <taxon>Metazoa</taxon>
        <taxon>Spiralia</taxon>
        <taxon>Lophotrochozoa</taxon>
        <taxon>Platyhelminthes</taxon>
        <taxon>Trematoda</taxon>
        <taxon>Digenea</taxon>
        <taxon>Plagiorchiida</taxon>
        <taxon>Troglotremata</taxon>
        <taxon>Troglotrematidae</taxon>
        <taxon>Paragonimus</taxon>
    </lineage>
</organism>
<keyword evidence="1" id="KW-0732">Signal</keyword>
<accession>A0A8T0DTR9</accession>
<dbReference type="AlphaFoldDB" id="A0A8T0DTR9"/>
<feature type="signal peptide" evidence="1">
    <location>
        <begin position="1"/>
        <end position="23"/>
    </location>
</feature>
<keyword evidence="3" id="KW-1185">Reference proteome</keyword>
<gene>
    <name evidence="2" type="ORF">P879_06863</name>
</gene>
<dbReference type="EMBL" id="JTDF01001110">
    <property type="protein sequence ID" value="KAF8570478.1"/>
    <property type="molecule type" value="Genomic_DNA"/>
</dbReference>
<evidence type="ECO:0000256" key="1">
    <source>
        <dbReference type="SAM" id="SignalP"/>
    </source>
</evidence>
<evidence type="ECO:0000313" key="2">
    <source>
        <dbReference type="EMBL" id="KAF8570478.1"/>
    </source>
</evidence>
<reference evidence="2 3" key="1">
    <citation type="submission" date="2019-07" db="EMBL/GenBank/DDBJ databases">
        <title>Annotation for the trematode Paragonimus westermani.</title>
        <authorList>
            <person name="Choi Y.-J."/>
        </authorList>
    </citation>
    <scope>NUCLEOTIDE SEQUENCE [LARGE SCALE GENOMIC DNA]</scope>
    <source>
        <strain evidence="2">180907_Pwestermani</strain>
    </source>
</reference>
<sequence length="78" mass="9060">MKSVTATIFLTSIFWCISKEINAQPLRPTFVDLNDSPASWYYSPLLPVNQEAYHGITSERLRRVRRDPPEYIIGGIRY</sequence>
<proteinExistence type="predicted"/>
<name>A0A8T0DTR9_9TREM</name>